<proteinExistence type="inferred from homology"/>
<dbReference type="InterPro" id="IPR051018">
    <property type="entry name" value="Bacteriophage_GH24"/>
</dbReference>
<evidence type="ECO:0000256" key="6">
    <source>
        <dbReference type="RuleBase" id="RU003788"/>
    </source>
</evidence>
<dbReference type="EMBL" id="BTFW01000001">
    <property type="protein sequence ID" value="GMM59863.1"/>
    <property type="molecule type" value="Genomic_DNA"/>
</dbReference>
<evidence type="ECO:0000256" key="1">
    <source>
        <dbReference type="ARBA" id="ARBA00000632"/>
    </source>
</evidence>
<evidence type="ECO:0000313" key="8">
    <source>
        <dbReference type="Proteomes" id="UP001187221"/>
    </source>
</evidence>
<evidence type="ECO:0000313" key="7">
    <source>
        <dbReference type="EMBL" id="GMM59863.1"/>
    </source>
</evidence>
<accession>A0ABQ6P3N9</accession>
<evidence type="ECO:0000256" key="4">
    <source>
        <dbReference type="ARBA" id="ARBA00022801"/>
    </source>
</evidence>
<dbReference type="InterPro" id="IPR002196">
    <property type="entry name" value="Glyco_hydro_24"/>
</dbReference>
<dbReference type="Proteomes" id="UP001187221">
    <property type="component" value="Unassembled WGS sequence"/>
</dbReference>
<comment type="similarity">
    <text evidence="6">Belongs to the glycosyl hydrolase 24 family.</text>
</comment>
<dbReference type="CDD" id="cd16900">
    <property type="entry name" value="endolysin_R21-like"/>
    <property type="match status" value="1"/>
</dbReference>
<keyword evidence="3 6" id="KW-0081">Bacteriolytic enzyme</keyword>
<dbReference type="InterPro" id="IPR034690">
    <property type="entry name" value="Endolysin_T4_type"/>
</dbReference>
<keyword evidence="4 6" id="KW-0378">Hydrolase</keyword>
<comment type="caution">
    <text evidence="7">The sequence shown here is derived from an EMBL/GenBank/DDBJ whole genome shotgun (WGS) entry which is preliminary data.</text>
</comment>
<protein>
    <recommendedName>
        <fullName evidence="6">Lysozyme</fullName>
        <ecNumber evidence="6">3.2.1.17</ecNumber>
    </recommendedName>
</protein>
<reference evidence="7 8" key="1">
    <citation type="submission" date="2023-06" db="EMBL/GenBank/DDBJ databases">
        <title>Draft genome sequence of Novosphingobium sp. strain IK01.</title>
        <authorList>
            <person name="Hatamoto M."/>
            <person name="Ikarashi T."/>
            <person name="Yamaguchi T."/>
        </authorList>
    </citation>
    <scope>NUCLEOTIDE SEQUENCE [LARGE SCALE GENOMIC DNA]</scope>
    <source>
        <strain evidence="7 8">IK01</strain>
    </source>
</reference>
<keyword evidence="5 6" id="KW-0326">Glycosidase</keyword>
<evidence type="ECO:0000256" key="3">
    <source>
        <dbReference type="ARBA" id="ARBA00022638"/>
    </source>
</evidence>
<dbReference type="PANTHER" id="PTHR38107">
    <property type="match status" value="1"/>
</dbReference>
<dbReference type="InterPro" id="IPR023347">
    <property type="entry name" value="Lysozyme_dom_sf"/>
</dbReference>
<gene>
    <name evidence="7" type="ORF">NUTIK01_06400</name>
</gene>
<keyword evidence="2 6" id="KW-0929">Antimicrobial</keyword>
<comment type="catalytic activity">
    <reaction evidence="1 6">
        <text>Hydrolysis of (1-&gt;4)-beta-linkages between N-acetylmuramic acid and N-acetyl-D-glucosamine residues in a peptidoglycan and between N-acetyl-D-glucosamine residues in chitodextrins.</text>
        <dbReference type="EC" id="3.2.1.17"/>
    </reaction>
</comment>
<dbReference type="HAMAP" id="MF_04110">
    <property type="entry name" value="ENDOLYSIN_T4"/>
    <property type="match status" value="1"/>
</dbReference>
<evidence type="ECO:0000256" key="5">
    <source>
        <dbReference type="ARBA" id="ARBA00023295"/>
    </source>
</evidence>
<keyword evidence="8" id="KW-1185">Reference proteome</keyword>
<dbReference type="Gene3D" id="1.10.530.40">
    <property type="match status" value="1"/>
</dbReference>
<organism evidence="7 8">
    <name type="scientific">Novosphingobium pituita</name>
    <dbReference type="NCBI Taxonomy" id="3056842"/>
    <lineage>
        <taxon>Bacteria</taxon>
        <taxon>Pseudomonadati</taxon>
        <taxon>Pseudomonadota</taxon>
        <taxon>Alphaproteobacteria</taxon>
        <taxon>Sphingomonadales</taxon>
        <taxon>Sphingomonadaceae</taxon>
        <taxon>Novosphingobium</taxon>
    </lineage>
</organism>
<sequence length="198" mass="20740">MVEPLDTPKPGMSPFKKGTLASIVGLATASLVLVQVPAEESGRTVSARIAPDGVATITHVAGPQYLRVYLDLVGKATACDGLTGAGIAPGKSFTETQCAIMLESRLADTAQHVMDCTPGLALTIPNRDNVRGAAVSLAYNVGWLTYCRSTMRRQINAGHIAASCTSLTWFNKAGGRVVAGLVNRRSREKALCLKDAAA</sequence>
<dbReference type="InterPro" id="IPR023346">
    <property type="entry name" value="Lysozyme-like_dom_sf"/>
</dbReference>
<dbReference type="EC" id="3.2.1.17" evidence="6"/>
<dbReference type="Pfam" id="PF00959">
    <property type="entry name" value="Phage_lysozyme"/>
    <property type="match status" value="1"/>
</dbReference>
<dbReference type="SUPFAM" id="SSF53955">
    <property type="entry name" value="Lysozyme-like"/>
    <property type="match status" value="1"/>
</dbReference>
<dbReference type="PANTHER" id="PTHR38107:SF3">
    <property type="entry name" value="LYSOZYME RRRD-RELATED"/>
    <property type="match status" value="1"/>
</dbReference>
<name>A0ABQ6P3N9_9SPHN</name>
<dbReference type="RefSeq" id="WP_317973694.1">
    <property type="nucleotide sequence ID" value="NZ_BTFW01000001.1"/>
</dbReference>
<evidence type="ECO:0000256" key="2">
    <source>
        <dbReference type="ARBA" id="ARBA00022529"/>
    </source>
</evidence>